<dbReference type="InterPro" id="IPR041973">
    <property type="entry name" value="KOW_Spt5_1"/>
</dbReference>
<organism evidence="5 6">
    <name type="scientific">Rhododendron griersonianum</name>
    <dbReference type="NCBI Taxonomy" id="479676"/>
    <lineage>
        <taxon>Eukaryota</taxon>
        <taxon>Viridiplantae</taxon>
        <taxon>Streptophyta</taxon>
        <taxon>Embryophyta</taxon>
        <taxon>Tracheophyta</taxon>
        <taxon>Spermatophyta</taxon>
        <taxon>Magnoliopsida</taxon>
        <taxon>eudicotyledons</taxon>
        <taxon>Gunneridae</taxon>
        <taxon>Pentapetalae</taxon>
        <taxon>asterids</taxon>
        <taxon>Ericales</taxon>
        <taxon>Ericaceae</taxon>
        <taxon>Ericoideae</taxon>
        <taxon>Rhodoreae</taxon>
        <taxon>Rhododendron</taxon>
    </lineage>
</organism>
<dbReference type="InterPro" id="IPR005100">
    <property type="entry name" value="NGN-domain"/>
</dbReference>
<evidence type="ECO:0000259" key="4">
    <source>
        <dbReference type="SMART" id="SM00739"/>
    </source>
</evidence>
<feature type="region of interest" description="Disordered" evidence="3">
    <location>
        <begin position="773"/>
        <end position="796"/>
    </location>
</feature>
<gene>
    <name evidence="5" type="ORF">RHGRI_027381</name>
</gene>
<dbReference type="SMART" id="SM00739">
    <property type="entry name" value="KOW"/>
    <property type="match status" value="3"/>
</dbReference>
<dbReference type="InterPro" id="IPR014722">
    <property type="entry name" value="Rib_uL2_dom2"/>
</dbReference>
<feature type="compositionally biased region" description="Low complexity" evidence="3">
    <location>
        <begin position="940"/>
        <end position="949"/>
    </location>
</feature>
<dbReference type="GO" id="GO:0032784">
    <property type="term" value="P:regulation of DNA-templated transcription elongation"/>
    <property type="evidence" value="ECO:0007669"/>
    <property type="project" value="InterPro"/>
</dbReference>
<dbReference type="Pfam" id="PF03439">
    <property type="entry name" value="Spt5-NGN"/>
    <property type="match status" value="1"/>
</dbReference>
<feature type="region of interest" description="Disordered" evidence="3">
    <location>
        <begin position="1"/>
        <end position="43"/>
    </location>
</feature>
<feature type="compositionally biased region" description="Gly residues" evidence="3">
    <location>
        <begin position="1026"/>
        <end position="1038"/>
    </location>
</feature>
<dbReference type="EMBL" id="JACTNZ010000009">
    <property type="protein sequence ID" value="KAG5533141.1"/>
    <property type="molecule type" value="Genomic_DNA"/>
</dbReference>
<protein>
    <recommendedName>
        <fullName evidence="4">KOW domain-containing protein</fullName>
    </recommendedName>
</protein>
<accession>A0AAV6IWI5</accession>
<feature type="domain" description="KOW" evidence="4">
    <location>
        <begin position="488"/>
        <end position="515"/>
    </location>
</feature>
<dbReference type="PANTHER" id="PTHR11125:SF8">
    <property type="entry name" value="PROTEIN RNA-DIRECTED DNA METHYLATION 3"/>
    <property type="match status" value="1"/>
</dbReference>
<proteinExistence type="predicted"/>
<dbReference type="InterPro" id="IPR041977">
    <property type="entry name" value="KOW_Spt5_4"/>
</dbReference>
<evidence type="ECO:0000256" key="2">
    <source>
        <dbReference type="ARBA" id="ARBA00023242"/>
    </source>
</evidence>
<feature type="region of interest" description="Disordered" evidence="3">
    <location>
        <begin position="568"/>
        <end position="594"/>
    </location>
</feature>
<dbReference type="Proteomes" id="UP000823749">
    <property type="component" value="Chromosome 9"/>
</dbReference>
<dbReference type="InterPro" id="IPR005824">
    <property type="entry name" value="KOW"/>
</dbReference>
<dbReference type="Pfam" id="PF23042">
    <property type="entry name" value="KOW1_SPT5"/>
    <property type="match status" value="1"/>
</dbReference>
<dbReference type="GO" id="GO:0003729">
    <property type="term" value="F:mRNA binding"/>
    <property type="evidence" value="ECO:0007669"/>
    <property type="project" value="TreeGrafter"/>
</dbReference>
<dbReference type="PANTHER" id="PTHR11125">
    <property type="entry name" value="SUPPRESSOR OF TY 5"/>
    <property type="match status" value="1"/>
</dbReference>
<evidence type="ECO:0000313" key="5">
    <source>
        <dbReference type="EMBL" id="KAG5533141.1"/>
    </source>
</evidence>
<evidence type="ECO:0000313" key="6">
    <source>
        <dbReference type="Proteomes" id="UP000823749"/>
    </source>
</evidence>
<feature type="compositionally biased region" description="Gly residues" evidence="3">
    <location>
        <begin position="860"/>
        <end position="893"/>
    </location>
</feature>
<comment type="caution">
    <text evidence="5">The sequence shown here is derived from an EMBL/GenBank/DDBJ whole genome shotgun (WGS) entry which is preliminary data.</text>
</comment>
<feature type="compositionally biased region" description="Polar residues" evidence="3">
    <location>
        <begin position="777"/>
        <end position="786"/>
    </location>
</feature>
<keyword evidence="2" id="KW-0539">Nucleus</keyword>
<dbReference type="InterPro" id="IPR039385">
    <property type="entry name" value="NGN_Euk"/>
</dbReference>
<dbReference type="CDD" id="cd06081">
    <property type="entry name" value="KOW_Spt5_1"/>
    <property type="match status" value="1"/>
</dbReference>
<dbReference type="FunFam" id="2.30.30.30:FF:000053">
    <property type="entry name" value="Protein RNA-directed DNA methylation 3"/>
    <property type="match status" value="1"/>
</dbReference>
<dbReference type="Gene3D" id="3.30.70.940">
    <property type="entry name" value="NusG, N-terminal domain"/>
    <property type="match status" value="1"/>
</dbReference>
<reference evidence="5" key="1">
    <citation type="submission" date="2020-08" db="EMBL/GenBank/DDBJ databases">
        <title>Plant Genome Project.</title>
        <authorList>
            <person name="Zhang R.-G."/>
        </authorList>
    </citation>
    <scope>NUCLEOTIDE SEQUENCE</scope>
    <source>
        <strain evidence="5">WSP0</strain>
        <tissue evidence="5">Leaf</tissue>
    </source>
</reference>
<sequence length="1038" mass="112492">MTIIPWSRGKQVVGESSGGGKRKRVDHAGKTGSASGAARKRKNSGGVLRFVEDAAYKVDEDEDTDDDSLFDEDFLEDEFTALVKFEDKPGKAHCFPFGYDEGELSGEELEKLVEERYKPSSSFLTYAEGEYEPRRLDAGLAVVAYEPEGLVADAIAPSSEDPTIWKVKCAVGRERLSALCLMQKYVDLQSLGTKLNVISAFVVERVRGFIYIEAERQFDIVEACKGIFSVYSSCAAPVPKNKVSRLLSMQSKCNDVSVGSWVRMKNGKYKGDLAEVIAVNEAREKATVKLIPRIDLQAMARKFGGGIASKKSATPAPRLINSTELEEFRPLIQYIRDRDTGQFFEVLDGMKLKDGYLYKKVSISSLMFWGLMPSEEELLKFEPNKKEDSDCQEWLSELYGEQEEKRIIKSEIGGSKGEGSSTCTFEVHDPVLFNRKDFGVIVGTVEDDSFKILKEGSEGPDVVTVNQKHLKKGSFAKKFTTLDRCLKTISINDTVRVSEGPLQGRQGIVKQIFRGTIFLYDENELENSGYICCKSQICEKIETGDDACNEKVGDESSSAMVSGFLLSSKSPLSSKKPMQTRGNTSNSNRESKGGNFSIGQSLRIKVGPMKGYLCRVLAVYRSDITVKLDSHHEILRVKCEHLSQVHGESSAVSLGEAAEPVQPIGLLGTKDSSRGVATVSQGKRCGAGALSTQRKSWPAFPSSGLSLQYETYFANTRNSVNNDANKGNRSCKESFSGTKTAWNCSLTEPKNQTGGPSWSKQTHLNKRVQTAERTVKNDSSGNNPFSGNKVGGWNKNGMGNYGDSTFPQNSWDMTGRFVVGPGSGGRRGRGGVRGGRNQFGRGRTSSMNPFSWNGGEDKGGYGGRGGLNKIGGNFGGRGQSSWRGRGGGAGYDRGGFRGRGKLERGGGFRGRGLGTRNQNGEWSNKHNLAFDGGENERSSRGGFSRWGGRSQRGGFGGRGRSDQGNASGIGVGASGWNRQVSAQTNQGWVWNTGKELGKGGASGTWNLSNEVGGAVDPRGKAAAGSSGKGYGGGGKAVW</sequence>
<comment type="subcellular location">
    <subcellularLocation>
        <location evidence="1">Nucleus</location>
    </subcellularLocation>
</comment>
<dbReference type="CDD" id="cd06084">
    <property type="entry name" value="KOW_Spt5_4"/>
    <property type="match status" value="1"/>
</dbReference>
<dbReference type="GO" id="GO:0032044">
    <property type="term" value="C:DSIF complex"/>
    <property type="evidence" value="ECO:0007669"/>
    <property type="project" value="TreeGrafter"/>
</dbReference>
<feature type="region of interest" description="Disordered" evidence="3">
    <location>
        <begin position="821"/>
        <end position="976"/>
    </location>
</feature>
<feature type="compositionally biased region" description="Polar residues" evidence="3">
    <location>
        <begin position="917"/>
        <end position="926"/>
    </location>
</feature>
<dbReference type="Pfam" id="PF23291">
    <property type="entry name" value="KOW4_SPT5"/>
    <property type="match status" value="1"/>
</dbReference>
<feature type="domain" description="KOW" evidence="4">
    <location>
        <begin position="595"/>
        <end position="622"/>
    </location>
</feature>
<keyword evidence="6" id="KW-1185">Reference proteome</keyword>
<dbReference type="Pfam" id="PF23037">
    <property type="entry name" value="KOWx_SPT5"/>
    <property type="match status" value="1"/>
</dbReference>
<dbReference type="InterPro" id="IPR039659">
    <property type="entry name" value="SPT5"/>
</dbReference>
<evidence type="ECO:0000256" key="1">
    <source>
        <dbReference type="ARBA" id="ARBA00004123"/>
    </source>
</evidence>
<feature type="domain" description="KOW" evidence="4">
    <location>
        <begin position="255"/>
        <end position="282"/>
    </location>
</feature>
<dbReference type="CDD" id="cd09888">
    <property type="entry name" value="NGN_Euk"/>
    <property type="match status" value="1"/>
</dbReference>
<evidence type="ECO:0000256" key="3">
    <source>
        <dbReference type="SAM" id="MobiDB-lite"/>
    </source>
</evidence>
<dbReference type="GO" id="GO:0006368">
    <property type="term" value="P:transcription elongation by RNA polymerase II"/>
    <property type="evidence" value="ECO:0007669"/>
    <property type="project" value="TreeGrafter"/>
</dbReference>
<dbReference type="InterPro" id="IPR036735">
    <property type="entry name" value="NGN_dom_sf"/>
</dbReference>
<feature type="compositionally biased region" description="Low complexity" evidence="3">
    <location>
        <begin position="568"/>
        <end position="577"/>
    </location>
</feature>
<dbReference type="Gene3D" id="2.30.30.30">
    <property type="match status" value="2"/>
</dbReference>
<name>A0AAV6IWI5_9ERIC</name>
<dbReference type="GO" id="GO:0006357">
    <property type="term" value="P:regulation of transcription by RNA polymerase II"/>
    <property type="evidence" value="ECO:0007669"/>
    <property type="project" value="InterPro"/>
</dbReference>
<dbReference type="InterPro" id="IPR057936">
    <property type="entry name" value="KOWx_Spt5"/>
</dbReference>
<feature type="region of interest" description="Disordered" evidence="3">
    <location>
        <begin position="991"/>
        <end position="1038"/>
    </location>
</feature>
<dbReference type="AlphaFoldDB" id="A0AAV6IWI5"/>